<evidence type="ECO:0000313" key="1">
    <source>
        <dbReference type="EMBL" id="KIW93609.1"/>
    </source>
</evidence>
<dbReference type="GeneID" id="27699142"/>
<dbReference type="OrthoDB" id="445695at2759"/>
<evidence type="ECO:0000313" key="2">
    <source>
        <dbReference type="Proteomes" id="UP000053789"/>
    </source>
</evidence>
<organism evidence="1 2">
    <name type="scientific">Cladophialophora bantiana (strain ATCC 10958 / CBS 173.52 / CDC B-1940 / NIH 8579)</name>
    <name type="common">Xylohypha bantiana</name>
    <dbReference type="NCBI Taxonomy" id="1442370"/>
    <lineage>
        <taxon>Eukaryota</taxon>
        <taxon>Fungi</taxon>
        <taxon>Dikarya</taxon>
        <taxon>Ascomycota</taxon>
        <taxon>Pezizomycotina</taxon>
        <taxon>Eurotiomycetes</taxon>
        <taxon>Chaetothyriomycetidae</taxon>
        <taxon>Chaetothyriales</taxon>
        <taxon>Herpotrichiellaceae</taxon>
        <taxon>Cladophialophora</taxon>
    </lineage>
</organism>
<evidence type="ECO:0008006" key="3">
    <source>
        <dbReference type="Google" id="ProtNLM"/>
    </source>
</evidence>
<gene>
    <name evidence="1" type="ORF">Z519_06214</name>
</gene>
<name>A0A0D2I9Z6_CLAB1</name>
<sequence length="132" mass="15306">MREGRLGGAFWTVWAPCYDVIDEDPGLDFNTPTNHLRDSLEMLDIIQNMIAWHPENLHKYPNLVAELLSRGWTPEEMRGVLGGNLKDRLPSSAIWEKRKDLHSTRWGGGVQVYWPKDVKEAAERIMIRHDEL</sequence>
<dbReference type="Gene3D" id="3.20.20.140">
    <property type="entry name" value="Metal-dependent hydrolases"/>
    <property type="match status" value="2"/>
</dbReference>
<protein>
    <recommendedName>
        <fullName evidence="3">Dipeptidase</fullName>
    </recommendedName>
</protein>
<dbReference type="HOGENOM" id="CLU_1916845_0_0_1"/>
<accession>A0A0D2I9Z6</accession>
<dbReference type="AlphaFoldDB" id="A0A0D2I9Z6"/>
<keyword evidence="2" id="KW-1185">Reference proteome</keyword>
<dbReference type="RefSeq" id="XP_016620278.1">
    <property type="nucleotide sequence ID" value="XM_016763954.1"/>
</dbReference>
<dbReference type="Proteomes" id="UP000053789">
    <property type="component" value="Unassembled WGS sequence"/>
</dbReference>
<proteinExistence type="predicted"/>
<dbReference type="EMBL" id="KN846987">
    <property type="protein sequence ID" value="KIW93609.1"/>
    <property type="molecule type" value="Genomic_DNA"/>
</dbReference>
<reference evidence="1" key="1">
    <citation type="submission" date="2015-01" db="EMBL/GenBank/DDBJ databases">
        <title>The Genome Sequence of Cladophialophora bantiana CBS 173.52.</title>
        <authorList>
            <consortium name="The Broad Institute Genomics Platform"/>
            <person name="Cuomo C."/>
            <person name="de Hoog S."/>
            <person name="Gorbushina A."/>
            <person name="Stielow B."/>
            <person name="Teixiera M."/>
            <person name="Abouelleil A."/>
            <person name="Chapman S.B."/>
            <person name="Priest M."/>
            <person name="Young S.K."/>
            <person name="Wortman J."/>
            <person name="Nusbaum C."/>
            <person name="Birren B."/>
        </authorList>
    </citation>
    <scope>NUCLEOTIDE SEQUENCE [LARGE SCALE GENOMIC DNA]</scope>
    <source>
        <strain evidence="1">CBS 173.52</strain>
    </source>
</reference>
<dbReference type="VEuPathDB" id="FungiDB:Z519_06214"/>